<dbReference type="PROSITE" id="PS00502">
    <property type="entry name" value="POLYGALACTURONASE"/>
    <property type="match status" value="1"/>
</dbReference>
<evidence type="ECO:0000256" key="2">
    <source>
        <dbReference type="ARBA" id="ARBA00008834"/>
    </source>
</evidence>
<evidence type="ECO:0000256" key="1">
    <source>
        <dbReference type="ARBA" id="ARBA00004191"/>
    </source>
</evidence>
<comment type="catalytic activity">
    <reaction evidence="11">
        <text>(1,4-alpha-D-galacturonosyl)n+m + H2O = (1,4-alpha-D-galacturonosyl)n + (1,4-alpha-D-galacturonosyl)m.</text>
        <dbReference type="EC" id="3.2.1.15"/>
    </reaction>
</comment>
<keyword evidence="10" id="KW-0961">Cell wall biogenesis/degradation</keyword>
<comment type="caution">
    <text evidence="15">The sequence shown here is derived from an EMBL/GenBank/DDBJ whole genome shotgun (WGS) entry which is preliminary data.</text>
</comment>
<dbReference type="GO" id="GO:0004650">
    <property type="term" value="F:polygalacturonase activity"/>
    <property type="evidence" value="ECO:0007669"/>
    <property type="project" value="UniProtKB-EC"/>
</dbReference>
<keyword evidence="16" id="KW-1185">Reference proteome</keyword>
<accession>A0AAW1MX12</accession>
<evidence type="ECO:0000256" key="3">
    <source>
        <dbReference type="ARBA" id="ARBA00012736"/>
    </source>
</evidence>
<keyword evidence="6 14" id="KW-0732">Signal</keyword>
<dbReference type="EMBL" id="JBDFQZ010000002">
    <property type="protein sequence ID" value="KAK9751049.1"/>
    <property type="molecule type" value="Genomic_DNA"/>
</dbReference>
<keyword evidence="5" id="KW-0964">Secreted</keyword>
<dbReference type="InterPro" id="IPR000743">
    <property type="entry name" value="Glyco_hydro_28"/>
</dbReference>
<dbReference type="Gene3D" id="2.160.20.10">
    <property type="entry name" value="Single-stranded right-handed beta-helix, Pectin lyase-like"/>
    <property type="match status" value="1"/>
</dbReference>
<dbReference type="AlphaFoldDB" id="A0AAW1MX12"/>
<organism evidence="15 16">
    <name type="scientific">Saponaria officinalis</name>
    <name type="common">Common soapwort</name>
    <name type="synonym">Lychnis saponaria</name>
    <dbReference type="NCBI Taxonomy" id="3572"/>
    <lineage>
        <taxon>Eukaryota</taxon>
        <taxon>Viridiplantae</taxon>
        <taxon>Streptophyta</taxon>
        <taxon>Embryophyta</taxon>
        <taxon>Tracheophyta</taxon>
        <taxon>Spermatophyta</taxon>
        <taxon>Magnoliopsida</taxon>
        <taxon>eudicotyledons</taxon>
        <taxon>Gunneridae</taxon>
        <taxon>Pentapetalae</taxon>
        <taxon>Caryophyllales</taxon>
        <taxon>Caryophyllaceae</taxon>
        <taxon>Caryophylleae</taxon>
        <taxon>Saponaria</taxon>
    </lineage>
</organism>
<keyword evidence="4" id="KW-0134">Cell wall</keyword>
<dbReference type="Proteomes" id="UP001443914">
    <property type="component" value="Unassembled WGS sequence"/>
</dbReference>
<evidence type="ECO:0000256" key="7">
    <source>
        <dbReference type="ARBA" id="ARBA00022737"/>
    </source>
</evidence>
<evidence type="ECO:0000256" key="5">
    <source>
        <dbReference type="ARBA" id="ARBA00022525"/>
    </source>
</evidence>
<keyword evidence="8 13" id="KW-0378">Hydrolase</keyword>
<feature type="chain" id="PRO_5043833648" description="endo-polygalacturonase" evidence="14">
    <location>
        <begin position="20"/>
        <end position="440"/>
    </location>
</feature>
<dbReference type="FunFam" id="2.160.20.10:FF:000032">
    <property type="entry name" value="Pectin lyase-like superfamily protein"/>
    <property type="match status" value="1"/>
</dbReference>
<evidence type="ECO:0000256" key="9">
    <source>
        <dbReference type="ARBA" id="ARBA00023295"/>
    </source>
</evidence>
<dbReference type="InterPro" id="IPR011050">
    <property type="entry name" value="Pectin_lyase_fold/virulence"/>
</dbReference>
<evidence type="ECO:0000313" key="15">
    <source>
        <dbReference type="EMBL" id="KAK9751049.1"/>
    </source>
</evidence>
<evidence type="ECO:0000256" key="11">
    <source>
        <dbReference type="ARBA" id="ARBA00034074"/>
    </source>
</evidence>
<dbReference type="EC" id="3.2.1.15" evidence="3"/>
<evidence type="ECO:0000256" key="4">
    <source>
        <dbReference type="ARBA" id="ARBA00022512"/>
    </source>
</evidence>
<comment type="similarity">
    <text evidence="2 13">Belongs to the glycosyl hydrolase 28 family.</text>
</comment>
<comment type="subcellular location">
    <subcellularLocation>
        <location evidence="1">Secreted</location>
        <location evidence="1">Cell wall</location>
    </subcellularLocation>
</comment>
<evidence type="ECO:0000256" key="6">
    <source>
        <dbReference type="ARBA" id="ARBA00022729"/>
    </source>
</evidence>
<proteinExistence type="inferred from homology"/>
<evidence type="ECO:0000313" key="16">
    <source>
        <dbReference type="Proteomes" id="UP001443914"/>
    </source>
</evidence>
<dbReference type="GO" id="GO:0005975">
    <property type="term" value="P:carbohydrate metabolic process"/>
    <property type="evidence" value="ECO:0007669"/>
    <property type="project" value="InterPro"/>
</dbReference>
<evidence type="ECO:0000256" key="14">
    <source>
        <dbReference type="SAM" id="SignalP"/>
    </source>
</evidence>
<gene>
    <name evidence="15" type="ORF">RND81_02G237900</name>
</gene>
<dbReference type="InterPro" id="IPR012334">
    <property type="entry name" value="Pectin_lyas_fold"/>
</dbReference>
<evidence type="ECO:0000256" key="10">
    <source>
        <dbReference type="ARBA" id="ARBA00023316"/>
    </source>
</evidence>
<feature type="active site" evidence="12">
    <location>
        <position position="284"/>
    </location>
</feature>
<dbReference type="GO" id="GO:0071555">
    <property type="term" value="P:cell wall organization"/>
    <property type="evidence" value="ECO:0007669"/>
    <property type="project" value="UniProtKB-KW"/>
</dbReference>
<reference evidence="15" key="1">
    <citation type="submission" date="2024-03" db="EMBL/GenBank/DDBJ databases">
        <title>WGS assembly of Saponaria officinalis var. Norfolk2.</title>
        <authorList>
            <person name="Jenkins J."/>
            <person name="Shu S."/>
            <person name="Grimwood J."/>
            <person name="Barry K."/>
            <person name="Goodstein D."/>
            <person name="Schmutz J."/>
            <person name="Leebens-Mack J."/>
            <person name="Osbourn A."/>
        </authorList>
    </citation>
    <scope>NUCLEOTIDE SEQUENCE [LARGE SCALE GENOMIC DNA]</scope>
    <source>
        <strain evidence="15">JIC</strain>
    </source>
</reference>
<name>A0AAW1MX12_SAPOF</name>
<dbReference type="Pfam" id="PF00295">
    <property type="entry name" value="Glyco_hydro_28"/>
    <property type="match status" value="1"/>
</dbReference>
<keyword evidence="7" id="KW-0677">Repeat</keyword>
<evidence type="ECO:0000256" key="12">
    <source>
        <dbReference type="PROSITE-ProRule" id="PRU10052"/>
    </source>
</evidence>
<evidence type="ECO:0000256" key="13">
    <source>
        <dbReference type="RuleBase" id="RU361169"/>
    </source>
</evidence>
<dbReference type="SUPFAM" id="SSF51126">
    <property type="entry name" value="Pectin lyase-like"/>
    <property type="match status" value="1"/>
</dbReference>
<dbReference type="PANTHER" id="PTHR31375">
    <property type="match status" value="1"/>
</dbReference>
<evidence type="ECO:0000256" key="8">
    <source>
        <dbReference type="ARBA" id="ARBA00022801"/>
    </source>
</evidence>
<protein>
    <recommendedName>
        <fullName evidence="3">endo-polygalacturonase</fullName>
        <ecNumber evidence="3">3.2.1.15</ecNumber>
    </recommendedName>
</protein>
<feature type="signal peptide" evidence="14">
    <location>
        <begin position="1"/>
        <end position="19"/>
    </location>
</feature>
<keyword evidence="9 13" id="KW-0326">Glycosidase</keyword>
<sequence length="440" mass="47538">MGIFTIILVSLLMIINGTAEKLHDAFGMIGELGSLNNNNNNNEDDEDDGIEAVEMSSSWRGKRCVVNVDSFGAVGDGISDDTQAFIGAWNKACSMQKSVLLVPKRRRYVVNATIFNGPCVGKLIVKIEGTIIAPAKIKEWDPKLTRIWLAYNNLTSVVFKGNGVIDGSGAPWWAASCKRNKSLPCTKAPTSLTIDNSSDIHVRDLTIRNSQQFHFTISRSHSVSVSNVLVTAPADSPNTDGIHILNSTKVVLKKCKIGTGDDCISIIAGSSNIKMKSITCGPGHGISIGSLGKDNATDFVKKIHLDGAFFKNTTNGVRIKSWQGGSGYAKEIKFENVIMEDVKNPIIIDQFYCDSTTPCANQTSAVKISDIKFKNIVGFTQSEVAMKFACSDTVPCKNIHLINIALISKNTTADTFCNSATVSEFGVVVPPVYCLLQDDA</sequence>